<keyword evidence="3" id="KW-1185">Reference proteome</keyword>
<comment type="caution">
    <text evidence="2">The sequence shown here is derived from an EMBL/GenBank/DDBJ whole genome shotgun (WGS) entry which is preliminary data.</text>
</comment>
<dbReference type="Gene3D" id="3.20.20.80">
    <property type="entry name" value="Glycosidases"/>
    <property type="match status" value="1"/>
</dbReference>
<evidence type="ECO:0000313" key="3">
    <source>
        <dbReference type="Proteomes" id="UP001596039"/>
    </source>
</evidence>
<feature type="domain" description="DUF4082" evidence="1">
    <location>
        <begin position="70"/>
        <end position="209"/>
    </location>
</feature>
<gene>
    <name evidence="2" type="ORF">ACFPJ4_00940</name>
</gene>
<proteinExistence type="predicted"/>
<name>A0ABW0NNK2_9MICO</name>
<dbReference type="EMBL" id="JBHSMG010000001">
    <property type="protein sequence ID" value="MFC5500798.1"/>
    <property type="molecule type" value="Genomic_DNA"/>
</dbReference>
<dbReference type="Proteomes" id="UP001596039">
    <property type="component" value="Unassembled WGS sequence"/>
</dbReference>
<dbReference type="InterPro" id="IPR017853">
    <property type="entry name" value="GH"/>
</dbReference>
<sequence length="615" mass="65291">MLCAGIRIRSEARMLRDDVPSPRRPSRLRGRWKTMLPPIAAIAAVAVVASLAMTLGAPRPDSATVFAADETPTVPTSSDWHSAELGVRLSASVDITITAIRFYAGPQNTGTHLGRIWDASGRVLATSTFPTVRHPGWSTATLDTPLRVAAGTQLVASYVAPHGHYADDAYGFDSPVSDGVVTYPRGAGVYSGTVGKMPKQVRQNSNYFVDISYSTASPSPTPAPAQSTSAASGSTKGLSLSTTAWWGGPSYYAKFSKAAAAGWTSSSFFPIAVFFGKPSDAPALKAAGINTYMGAEHDGSPISTITGTGMNVIAQNEWTPAEIGNDPRVVGWHVSDECEMGSSGCDGTTETARLREQQQLAATFRSQNDGRFLQSNFGNGVLGTYWAPNTMPQFVSSVDVTSVDKYAYTSPAVDGVITQSWNWSKGKNPATSSAYGWLQDRMETFSGAATPNWVFVETAKPFLTEAGARTIAPDQIEGAVWNAIIHGAAGIAYFQHNNNGACGTYSILQCGVALTAKITSIDQQVQSLAPVINTPSYKWDFGPGLETSLKVSSGSAYIFAMTDGSTGSKTFTLPQGVTGTIQVVGENRTVTPTNGTFTDTFPNEYNHHIYRIALN</sequence>
<reference evidence="3" key="1">
    <citation type="journal article" date="2019" name="Int. J. Syst. Evol. Microbiol.">
        <title>The Global Catalogue of Microorganisms (GCM) 10K type strain sequencing project: providing services to taxonomists for standard genome sequencing and annotation.</title>
        <authorList>
            <consortium name="The Broad Institute Genomics Platform"/>
            <consortium name="The Broad Institute Genome Sequencing Center for Infectious Disease"/>
            <person name="Wu L."/>
            <person name="Ma J."/>
        </authorList>
    </citation>
    <scope>NUCLEOTIDE SEQUENCE [LARGE SCALE GENOMIC DNA]</scope>
    <source>
        <strain evidence="3">CGMCC 4.6997</strain>
    </source>
</reference>
<evidence type="ECO:0000313" key="2">
    <source>
        <dbReference type="EMBL" id="MFC5500798.1"/>
    </source>
</evidence>
<dbReference type="Pfam" id="PF13313">
    <property type="entry name" value="DUF4082"/>
    <property type="match status" value="1"/>
</dbReference>
<accession>A0ABW0NNK2</accession>
<protein>
    <submittedName>
        <fullName evidence="2">DUF4082 domain-containing protein</fullName>
    </submittedName>
</protein>
<organism evidence="2 3">
    <name type="scientific">Lysinimonas soli</name>
    <dbReference type="NCBI Taxonomy" id="1074233"/>
    <lineage>
        <taxon>Bacteria</taxon>
        <taxon>Bacillati</taxon>
        <taxon>Actinomycetota</taxon>
        <taxon>Actinomycetes</taxon>
        <taxon>Micrococcales</taxon>
        <taxon>Microbacteriaceae</taxon>
        <taxon>Lysinimonas</taxon>
    </lineage>
</organism>
<dbReference type="RefSeq" id="WP_386738411.1">
    <property type="nucleotide sequence ID" value="NZ_JBHSMG010000001.1"/>
</dbReference>
<dbReference type="SUPFAM" id="SSF51445">
    <property type="entry name" value="(Trans)glycosidases"/>
    <property type="match status" value="1"/>
</dbReference>
<dbReference type="InterPro" id="IPR025141">
    <property type="entry name" value="DUF4082"/>
</dbReference>
<evidence type="ECO:0000259" key="1">
    <source>
        <dbReference type="Pfam" id="PF13313"/>
    </source>
</evidence>